<comment type="caution">
    <text evidence="6">The sequence shown here is derived from an EMBL/GenBank/DDBJ whole genome shotgun (WGS) entry which is preliminary data.</text>
</comment>
<reference evidence="7" key="3">
    <citation type="submission" date="2016-02" db="EMBL/GenBank/DDBJ databases">
        <title>Draft genome of pathogenic Streptomyces sp. in Japan.</title>
        <authorList>
            <person name="Tomihama T."/>
            <person name="Ikenaga M."/>
            <person name="Sakai M."/>
            <person name="Okubo T."/>
            <person name="Ikeda S."/>
        </authorList>
    </citation>
    <scope>NUCLEOTIDE SEQUENCE [LARGE SCALE GENOMIC DNA]</scope>
    <source>
        <strain evidence="7">S58</strain>
    </source>
</reference>
<dbReference type="PIRSF" id="PIRSF000521">
    <property type="entry name" value="Transaminase_4ab_Lys_Orn"/>
    <property type="match status" value="1"/>
</dbReference>
<evidence type="ECO:0000313" key="6">
    <source>
        <dbReference type="EMBL" id="GAQ62824.1"/>
    </source>
</evidence>
<keyword evidence="2 6" id="KW-0032">Aminotransferase</keyword>
<dbReference type="InterPro" id="IPR015421">
    <property type="entry name" value="PyrdxlP-dep_Trfase_major"/>
</dbReference>
<comment type="similarity">
    <text evidence="5">Belongs to the class-III pyridoxal-phosphate-dependent aminotransferase family.</text>
</comment>
<dbReference type="GO" id="GO:0042802">
    <property type="term" value="F:identical protein binding"/>
    <property type="evidence" value="ECO:0007669"/>
    <property type="project" value="TreeGrafter"/>
</dbReference>
<evidence type="ECO:0000256" key="4">
    <source>
        <dbReference type="ARBA" id="ARBA00022898"/>
    </source>
</evidence>
<organism evidence="6 7">
    <name type="scientific">Streptomyces scabiei</name>
    <dbReference type="NCBI Taxonomy" id="1930"/>
    <lineage>
        <taxon>Bacteria</taxon>
        <taxon>Bacillati</taxon>
        <taxon>Actinomycetota</taxon>
        <taxon>Actinomycetes</taxon>
        <taxon>Kitasatosporales</taxon>
        <taxon>Streptomycetaceae</taxon>
        <taxon>Streptomyces</taxon>
    </lineage>
</organism>
<dbReference type="Pfam" id="PF00202">
    <property type="entry name" value="Aminotran_3"/>
    <property type="match status" value="1"/>
</dbReference>
<keyword evidence="3 6" id="KW-0808">Transferase</keyword>
<dbReference type="AlphaFoldDB" id="A0A100JNK8"/>
<dbReference type="InterPro" id="IPR050103">
    <property type="entry name" value="Class-III_PLP-dep_AT"/>
</dbReference>
<evidence type="ECO:0000313" key="7">
    <source>
        <dbReference type="Proteomes" id="UP000067448"/>
    </source>
</evidence>
<dbReference type="OrthoDB" id="9801052at2"/>
<accession>A0A100JNK8</accession>
<dbReference type="InterPro" id="IPR015422">
    <property type="entry name" value="PyrdxlP-dep_Trfase_small"/>
</dbReference>
<evidence type="ECO:0000256" key="1">
    <source>
        <dbReference type="ARBA" id="ARBA00001933"/>
    </source>
</evidence>
<dbReference type="RefSeq" id="WP_059080583.1">
    <property type="nucleotide sequence ID" value="NZ_BCMM01000013.1"/>
</dbReference>
<proteinExistence type="inferred from homology"/>
<reference evidence="6 7" key="2">
    <citation type="journal article" date="2016" name="Genome Announc.">
        <title>Draft Genome Sequences of Streptomyces scabiei S58, Streptomyces turgidiscabies T45, and Streptomyces acidiscabies a10, the Pathogens of Potato Common Scab, Isolated in Japan.</title>
        <authorList>
            <person name="Tomihama T."/>
            <person name="Nishi Y."/>
            <person name="Sakai M."/>
            <person name="Ikenaga M."/>
            <person name="Okubo T."/>
            <person name="Ikeda S."/>
        </authorList>
    </citation>
    <scope>NUCLEOTIDE SEQUENCE [LARGE SCALE GENOMIC DNA]</scope>
    <source>
        <strain evidence="6 7">S58</strain>
    </source>
</reference>
<dbReference type="InterPro" id="IPR005814">
    <property type="entry name" value="Aminotrans_3"/>
</dbReference>
<comment type="cofactor">
    <cofactor evidence="1">
        <name>pyridoxal 5'-phosphate</name>
        <dbReference type="ChEBI" id="CHEBI:597326"/>
    </cofactor>
</comment>
<dbReference type="PANTHER" id="PTHR11986:SF79">
    <property type="entry name" value="ACETYLORNITHINE AMINOTRANSFERASE, MITOCHONDRIAL"/>
    <property type="match status" value="1"/>
</dbReference>
<dbReference type="GO" id="GO:0030170">
    <property type="term" value="F:pyridoxal phosphate binding"/>
    <property type="evidence" value="ECO:0007669"/>
    <property type="project" value="InterPro"/>
</dbReference>
<dbReference type="SUPFAM" id="SSF53383">
    <property type="entry name" value="PLP-dependent transferases"/>
    <property type="match status" value="1"/>
</dbReference>
<keyword evidence="4 5" id="KW-0663">Pyridoxal phosphate</keyword>
<dbReference type="Gene3D" id="3.90.1150.10">
    <property type="entry name" value="Aspartate Aminotransferase, domain 1"/>
    <property type="match status" value="1"/>
</dbReference>
<protein>
    <submittedName>
        <fullName evidence="6">Putrescine aminotransferase</fullName>
        <ecNumber evidence="6">2.6.1.82</ecNumber>
    </submittedName>
</protein>
<gene>
    <name evidence="6" type="primary">patA</name>
    <name evidence="6" type="ORF">SsS58_03196</name>
</gene>
<dbReference type="GO" id="GO:0033094">
    <property type="term" value="F:putrescine--2-oxoglutarate transaminase activity"/>
    <property type="evidence" value="ECO:0007669"/>
    <property type="project" value="UniProtKB-EC"/>
</dbReference>
<dbReference type="EC" id="2.6.1.82" evidence="6"/>
<dbReference type="Gene3D" id="3.40.640.10">
    <property type="entry name" value="Type I PLP-dependent aspartate aminotransferase-like (Major domain)"/>
    <property type="match status" value="1"/>
</dbReference>
<dbReference type="InterPro" id="IPR015424">
    <property type="entry name" value="PyrdxlP-dep_Trfase"/>
</dbReference>
<evidence type="ECO:0000256" key="3">
    <source>
        <dbReference type="ARBA" id="ARBA00022679"/>
    </source>
</evidence>
<dbReference type="Proteomes" id="UP000067448">
    <property type="component" value="Unassembled WGS sequence"/>
</dbReference>
<sequence length="528" mass="57117">MVEKLELAEPHLAGWLSSLGLGVEYIRSQGNTLFYRDDRDTEIPVLDLVGGYGSAILGHNNPEIVAYAKSLLDQGTPIHAQFSRHPYANDLAWKINGILRREFGTDEHYSAVFANSGAEAVEVAVKHAELDRVMKLAELKEEIATHLDEARAAVRSGARIATDGVADLLGPDVARGDADDIDRLLDAVRAANSERMSAPPVFLAPEGSFHGKLVGSVQLTHNVGYRGPFAALAAQCRFVPIDQPDALEKIVAEERKTVLDLTAENGVVSLTERELPVICAFILEPIQGEAGIRVLDPGAVRRVQTVCAGIDCPIIVDEVQSGMGRSGAFFASSHLGLQGDYYTLAKSLGGGIAKAALTLIRGSRYRTDFELVHSSTYAKDSFSTLIAGRTVDLLEADDGRAYRLAAERGDKLLSMLGRLREEFGDIVKEVRGKGLLIGLEFHDQSDSGSEIIRDQAQAGLLGYLFAGYLLRAHSIRIFPTASATNTLRLEPSVYLTDDEIAQADRGLRDLIAVLRKQDGETLLHGHGG</sequence>
<evidence type="ECO:0000256" key="5">
    <source>
        <dbReference type="RuleBase" id="RU003560"/>
    </source>
</evidence>
<dbReference type="PANTHER" id="PTHR11986">
    <property type="entry name" value="AMINOTRANSFERASE CLASS III"/>
    <property type="match status" value="1"/>
</dbReference>
<evidence type="ECO:0000256" key="2">
    <source>
        <dbReference type="ARBA" id="ARBA00022576"/>
    </source>
</evidence>
<dbReference type="EMBL" id="BCMM01000013">
    <property type="protein sequence ID" value="GAQ62824.1"/>
    <property type="molecule type" value="Genomic_DNA"/>
</dbReference>
<name>A0A100JNK8_STRSC</name>
<reference evidence="7" key="1">
    <citation type="submission" date="2015-11" db="EMBL/GenBank/DDBJ databases">
        <authorList>
            <consortium name="Cross-ministerial Strategic Innovation Promotion Program (SIP) consortium"/>
            <person name="Tomihama T."/>
            <person name="Ikenaga M."/>
            <person name="Sakai M."/>
            <person name="Okubo T."/>
            <person name="Ikeda S."/>
        </authorList>
    </citation>
    <scope>NUCLEOTIDE SEQUENCE [LARGE SCALE GENOMIC DNA]</scope>
    <source>
        <strain evidence="7">S58</strain>
    </source>
</reference>